<organism evidence="5 6">
    <name type="scientific">Paenibacillus konkukensis</name>
    <dbReference type="NCBI Taxonomy" id="2020716"/>
    <lineage>
        <taxon>Bacteria</taxon>
        <taxon>Bacillati</taxon>
        <taxon>Bacillota</taxon>
        <taxon>Bacilli</taxon>
        <taxon>Bacillales</taxon>
        <taxon>Paenibacillaceae</taxon>
        <taxon>Paenibacillus</taxon>
    </lineage>
</organism>
<gene>
    <name evidence="5" type="ORF">SK3146_06968</name>
</gene>
<name>A0ABY4RZD5_9BACL</name>
<accession>A0ABY4RZD5</accession>
<evidence type="ECO:0000256" key="1">
    <source>
        <dbReference type="ARBA" id="ARBA00023015"/>
    </source>
</evidence>
<reference evidence="5" key="1">
    <citation type="submission" date="2018-02" db="EMBL/GenBank/DDBJ databases">
        <authorList>
            <person name="Kim S.-K."/>
            <person name="Jung H.-I."/>
            <person name="Lee S.-W."/>
        </authorList>
    </citation>
    <scope>NUCLEOTIDE SEQUENCE</scope>
    <source>
        <strain evidence="5">SK3146</strain>
    </source>
</reference>
<evidence type="ECO:0000256" key="2">
    <source>
        <dbReference type="ARBA" id="ARBA00023125"/>
    </source>
</evidence>
<keyword evidence="3" id="KW-0804">Transcription</keyword>
<feature type="domain" description="HTH araC/xylS-type" evidence="4">
    <location>
        <begin position="21"/>
        <end position="69"/>
    </location>
</feature>
<evidence type="ECO:0000313" key="6">
    <source>
        <dbReference type="Proteomes" id="UP001057134"/>
    </source>
</evidence>
<dbReference type="InterPro" id="IPR020449">
    <property type="entry name" value="Tscrpt_reg_AraC-type_HTH"/>
</dbReference>
<dbReference type="InterPro" id="IPR018060">
    <property type="entry name" value="HTH_AraC"/>
</dbReference>
<keyword evidence="1" id="KW-0805">Transcription regulation</keyword>
<dbReference type="PANTHER" id="PTHR47893:SF1">
    <property type="entry name" value="REGULATORY PROTEIN PCHR"/>
    <property type="match status" value="1"/>
</dbReference>
<dbReference type="Gene3D" id="1.10.10.60">
    <property type="entry name" value="Homeodomain-like"/>
    <property type="match status" value="1"/>
</dbReference>
<dbReference type="GO" id="GO:0003677">
    <property type="term" value="F:DNA binding"/>
    <property type="evidence" value="ECO:0007669"/>
    <property type="project" value="UniProtKB-KW"/>
</dbReference>
<dbReference type="RefSeq" id="WP_249863106.1">
    <property type="nucleotide sequence ID" value="NZ_CP027059.1"/>
</dbReference>
<keyword evidence="6" id="KW-1185">Reference proteome</keyword>
<dbReference type="Pfam" id="PF12833">
    <property type="entry name" value="HTH_18"/>
    <property type="match status" value="1"/>
</dbReference>
<dbReference type="PROSITE" id="PS01124">
    <property type="entry name" value="HTH_ARAC_FAMILY_2"/>
    <property type="match status" value="1"/>
</dbReference>
<dbReference type="InterPro" id="IPR053142">
    <property type="entry name" value="PchR_regulatory_protein"/>
</dbReference>
<evidence type="ECO:0000259" key="4">
    <source>
        <dbReference type="PROSITE" id="PS01124"/>
    </source>
</evidence>
<dbReference type="PANTHER" id="PTHR47893">
    <property type="entry name" value="REGULATORY PROTEIN PCHR"/>
    <property type="match status" value="1"/>
</dbReference>
<proteinExistence type="predicted"/>
<protein>
    <submittedName>
        <fullName evidence="5">DNA-binding transcriptional regulator GadX</fullName>
    </submittedName>
</protein>
<keyword evidence="2 5" id="KW-0238">DNA-binding</keyword>
<evidence type="ECO:0000256" key="3">
    <source>
        <dbReference type="ARBA" id="ARBA00023163"/>
    </source>
</evidence>
<dbReference type="Proteomes" id="UP001057134">
    <property type="component" value="Chromosome"/>
</dbReference>
<sequence>MTRCSEAYFVRIQLSGEPRSLQPAGVSLPESEHLNVSEAAVAVGYSNMSKFTAAFRKQYGCTPNDYRKNRLQEHSFRNPIS</sequence>
<dbReference type="PRINTS" id="PR00032">
    <property type="entry name" value="HTHARAC"/>
</dbReference>
<dbReference type="SUPFAM" id="SSF46689">
    <property type="entry name" value="Homeodomain-like"/>
    <property type="match status" value="1"/>
</dbReference>
<dbReference type="EMBL" id="CP027059">
    <property type="protein sequence ID" value="UQZ87666.1"/>
    <property type="molecule type" value="Genomic_DNA"/>
</dbReference>
<reference evidence="5" key="2">
    <citation type="journal article" date="2021" name="J Anim Sci Technol">
        <title>Complete genome sequence of Paenibacillus konkukensis sp. nov. SK3146 as a potential probiotic strain.</title>
        <authorList>
            <person name="Jung H.I."/>
            <person name="Park S."/>
            <person name="Niu K.M."/>
            <person name="Lee S.W."/>
            <person name="Kothari D."/>
            <person name="Yi K.J."/>
            <person name="Kim S.K."/>
        </authorList>
    </citation>
    <scope>NUCLEOTIDE SEQUENCE</scope>
    <source>
        <strain evidence="5">SK3146</strain>
    </source>
</reference>
<evidence type="ECO:0000313" key="5">
    <source>
        <dbReference type="EMBL" id="UQZ87666.1"/>
    </source>
</evidence>
<dbReference type="InterPro" id="IPR009057">
    <property type="entry name" value="Homeodomain-like_sf"/>
</dbReference>